<feature type="region of interest" description="Disordered" evidence="1">
    <location>
        <begin position="292"/>
        <end position="324"/>
    </location>
</feature>
<evidence type="ECO:0000313" key="2">
    <source>
        <dbReference type="EnsemblPlants" id="Bo7g089100.1"/>
    </source>
</evidence>
<organism evidence="2 3">
    <name type="scientific">Brassica oleracea var. oleracea</name>
    <dbReference type="NCBI Taxonomy" id="109376"/>
    <lineage>
        <taxon>Eukaryota</taxon>
        <taxon>Viridiplantae</taxon>
        <taxon>Streptophyta</taxon>
        <taxon>Embryophyta</taxon>
        <taxon>Tracheophyta</taxon>
        <taxon>Spermatophyta</taxon>
        <taxon>Magnoliopsida</taxon>
        <taxon>eudicotyledons</taxon>
        <taxon>Gunneridae</taxon>
        <taxon>Pentapetalae</taxon>
        <taxon>rosids</taxon>
        <taxon>malvids</taxon>
        <taxon>Brassicales</taxon>
        <taxon>Brassicaceae</taxon>
        <taxon>Brassiceae</taxon>
        <taxon>Brassica</taxon>
    </lineage>
</organism>
<feature type="region of interest" description="Disordered" evidence="1">
    <location>
        <begin position="37"/>
        <end position="102"/>
    </location>
</feature>
<feature type="compositionally biased region" description="Basic and acidic residues" evidence="1">
    <location>
        <begin position="249"/>
        <end position="262"/>
    </location>
</feature>
<feature type="region of interest" description="Disordered" evidence="1">
    <location>
        <begin position="243"/>
        <end position="263"/>
    </location>
</feature>
<name>A0A0D3DBQ6_BRAOL</name>
<feature type="compositionally biased region" description="Low complexity" evidence="1">
    <location>
        <begin position="54"/>
        <end position="69"/>
    </location>
</feature>
<evidence type="ECO:0000256" key="1">
    <source>
        <dbReference type="SAM" id="MobiDB-lite"/>
    </source>
</evidence>
<dbReference type="Pfam" id="PF03004">
    <property type="entry name" value="Transposase_24"/>
    <property type="match status" value="1"/>
</dbReference>
<evidence type="ECO:0000313" key="3">
    <source>
        <dbReference type="Proteomes" id="UP000032141"/>
    </source>
</evidence>
<proteinExistence type="predicted"/>
<dbReference type="HOGENOM" id="CLU_033858_1_1_1"/>
<reference evidence="2" key="2">
    <citation type="submission" date="2015-03" db="UniProtKB">
        <authorList>
            <consortium name="EnsemblPlants"/>
        </authorList>
    </citation>
    <scope>IDENTIFICATION</scope>
</reference>
<accession>A0A0D3DBQ6</accession>
<dbReference type="Proteomes" id="UP000032141">
    <property type="component" value="Chromosome C7"/>
</dbReference>
<sequence length="324" mass="35803">MFVSQVEEAIPGISATDVDTRKDKHFVKWLKSQMVSRRKPAAPTYAQLFGDGSGTSSSGPSSSDAVPDSQTSQRVFFSPPLPPQMPPPPPPAAAPQPVPEDAVHPDLCVPSYAPFARYTVEDLLAQTRREGLDVLDPDRPRGTYWFGANNRFEKRGVLPSLSELFKMTHATSKGVFVDPASEKLFQAVAARIEERLTQLTQESPDGLPVTLSPEDADRIFEEVAPKKKGRIVGIGSVNEVTRATSSYTSRRDEETSQMKARMDSQQVRLDSLEDFPDVMAVGNPVMQRMLSERRAALGLPVRDPQESDPTRQQPSNPTDYFEDM</sequence>
<keyword evidence="3" id="KW-1185">Reference proteome</keyword>
<dbReference type="Gramene" id="Bo7g089100.1">
    <property type="protein sequence ID" value="Bo7g089100.1"/>
    <property type="gene ID" value="Bo7g089100"/>
</dbReference>
<protein>
    <submittedName>
        <fullName evidence="2">Uncharacterized protein</fullName>
    </submittedName>
</protein>
<feature type="compositionally biased region" description="Pro residues" evidence="1">
    <location>
        <begin position="79"/>
        <end position="98"/>
    </location>
</feature>
<dbReference type="EnsemblPlants" id="Bo7g089100.1">
    <property type="protein sequence ID" value="Bo7g089100.1"/>
    <property type="gene ID" value="Bo7g089100"/>
</dbReference>
<reference evidence="2 3" key="1">
    <citation type="journal article" date="2014" name="Genome Biol.">
        <title>Transcriptome and methylome profiling reveals relics of genome dominance in the mesopolyploid Brassica oleracea.</title>
        <authorList>
            <person name="Parkin I.A."/>
            <person name="Koh C."/>
            <person name="Tang H."/>
            <person name="Robinson S.J."/>
            <person name="Kagale S."/>
            <person name="Clarke W.E."/>
            <person name="Town C.D."/>
            <person name="Nixon J."/>
            <person name="Krishnakumar V."/>
            <person name="Bidwell S.L."/>
            <person name="Denoeud F."/>
            <person name="Belcram H."/>
            <person name="Links M.G."/>
            <person name="Just J."/>
            <person name="Clarke C."/>
            <person name="Bender T."/>
            <person name="Huebert T."/>
            <person name="Mason A.S."/>
            <person name="Pires J.C."/>
            <person name="Barker G."/>
            <person name="Moore J."/>
            <person name="Walley P.G."/>
            <person name="Manoli S."/>
            <person name="Batley J."/>
            <person name="Edwards D."/>
            <person name="Nelson M.N."/>
            <person name="Wang X."/>
            <person name="Paterson A.H."/>
            <person name="King G."/>
            <person name="Bancroft I."/>
            <person name="Chalhoub B."/>
            <person name="Sharpe A.G."/>
        </authorList>
    </citation>
    <scope>NUCLEOTIDE SEQUENCE</scope>
    <source>
        <strain evidence="2 3">cv. TO1000</strain>
    </source>
</reference>
<dbReference type="InterPro" id="IPR004252">
    <property type="entry name" value="Probable_transposase_24"/>
</dbReference>
<dbReference type="AlphaFoldDB" id="A0A0D3DBQ6"/>